<dbReference type="PANTHER" id="PTHR13285">
    <property type="entry name" value="ACYLTRANSFERASE"/>
    <property type="match status" value="1"/>
</dbReference>
<proteinExistence type="inferred from homology"/>
<evidence type="ECO:0000256" key="11">
    <source>
        <dbReference type="PIRNR" id="PIRNR016636"/>
    </source>
</evidence>
<dbReference type="GO" id="GO:0005886">
    <property type="term" value="C:plasma membrane"/>
    <property type="evidence" value="ECO:0007669"/>
    <property type="project" value="UniProtKB-SubCell"/>
</dbReference>
<evidence type="ECO:0000256" key="3">
    <source>
        <dbReference type="ARBA" id="ARBA00010323"/>
    </source>
</evidence>
<protein>
    <recommendedName>
        <fullName evidence="11">Probable alginate O-acetylase</fullName>
        <ecNumber evidence="11">2.3.1.-</ecNumber>
    </recommendedName>
</protein>
<feature type="transmembrane region" description="Helical" evidence="12">
    <location>
        <begin position="52"/>
        <end position="70"/>
    </location>
</feature>
<feature type="transmembrane region" description="Helical" evidence="12">
    <location>
        <begin position="483"/>
        <end position="507"/>
    </location>
</feature>
<keyword evidence="11" id="KW-0997">Cell inner membrane</keyword>
<dbReference type="InterPro" id="IPR051085">
    <property type="entry name" value="MB_O-acyltransferase"/>
</dbReference>
<keyword evidence="9 11" id="KW-0472">Membrane</keyword>
<dbReference type="STRING" id="857087.Metme_1172"/>
<organism evidence="13 14">
    <name type="scientific">Methylomonas methanica (strain DSM 25384 / MC09)</name>
    <dbReference type="NCBI Taxonomy" id="857087"/>
    <lineage>
        <taxon>Bacteria</taxon>
        <taxon>Pseudomonadati</taxon>
        <taxon>Pseudomonadota</taxon>
        <taxon>Gammaproteobacteria</taxon>
        <taxon>Methylococcales</taxon>
        <taxon>Methylococcaceae</taxon>
        <taxon>Methylomonas</taxon>
    </lineage>
</organism>
<keyword evidence="10 11" id="KW-0012">Acyltransferase</keyword>
<evidence type="ECO:0000256" key="12">
    <source>
        <dbReference type="SAM" id="Phobius"/>
    </source>
</evidence>
<keyword evidence="7 11" id="KW-0016">Alginate biosynthesis</keyword>
<dbReference type="GO" id="GO:0042121">
    <property type="term" value="P:alginic acid biosynthetic process"/>
    <property type="evidence" value="ECO:0007669"/>
    <property type="project" value="UniProtKB-UniRule"/>
</dbReference>
<gene>
    <name evidence="13" type="ordered locus">Metme_1172</name>
</gene>
<dbReference type="eggNOG" id="COG1696">
    <property type="taxonomic scope" value="Bacteria"/>
</dbReference>
<dbReference type="KEGG" id="mmt:Metme_1172"/>
<evidence type="ECO:0000256" key="1">
    <source>
        <dbReference type="ARBA" id="ARBA00004651"/>
    </source>
</evidence>
<sequence>MLFNSHVFIFLYLPLVAAGFFAIGRVNQSLAAAWLAAASLFFYAWWSPKYLILLLGSIIFNFVAAAAISQSIKTFEKLKRRWLLTFAITVNLILLGYYKYANFFLESLGPIFGITSGSVDILLPLGISFFTFTQIAFLVDAFQGKSSEPSFIHYCLFVTYFPHLIAGPVLHHKEMMPQFRQSKTYYPSAENFSVGVSIFSIGLFKKVVIADSIAPYANAIFEITGQGYSPTFFEAWGGALAYTLQLYFDFSGYSDMAIGLSRLFNVVLPLNFNSPYKANNIIEFWRCWHMTLSRFLRDYLYIPLGGNRYGPVRRYCNLLITMLLGGLWHGAGWTFIVWGGLHGLFLMVNHAWQCFRQYLGQDLTKSSIYGRLVSRSITFLAVVASWVVFRSVNLDMAESMLRGMAGMNGIVLHSAWQLKLGEVGPVLTVLGVEFGNLAAVDNVRVLYWLVILVIACWMLPNTQEVMARFKPALDFQNDVSTSFVWKPTTAWGVGIGLTAALAVLFIARKSEFLYFQF</sequence>
<keyword evidence="5 11" id="KW-0808">Transferase</keyword>
<feature type="transmembrane region" description="Helical" evidence="12">
    <location>
        <begin position="151"/>
        <end position="170"/>
    </location>
</feature>
<dbReference type="EMBL" id="CP002738">
    <property type="protein sequence ID" value="AEF99600.1"/>
    <property type="molecule type" value="Genomic_DNA"/>
</dbReference>
<comment type="pathway">
    <text evidence="2 11">Glycan biosynthesis; alginate biosynthesis.</text>
</comment>
<keyword evidence="8 12" id="KW-1133">Transmembrane helix</keyword>
<evidence type="ECO:0000256" key="8">
    <source>
        <dbReference type="ARBA" id="ARBA00022989"/>
    </source>
</evidence>
<dbReference type="Pfam" id="PF03062">
    <property type="entry name" value="MBOAT"/>
    <property type="match status" value="1"/>
</dbReference>
<dbReference type="InterPro" id="IPR004299">
    <property type="entry name" value="MBOAT_fam"/>
</dbReference>
<dbReference type="InterPro" id="IPR028362">
    <property type="entry name" value="AlgI"/>
</dbReference>
<keyword evidence="4 11" id="KW-1003">Cell membrane</keyword>
<dbReference type="UniPathway" id="UPA00286"/>
<name>F9ZWD1_METMM</name>
<feature type="transmembrane region" description="Helical" evidence="12">
    <location>
        <begin position="6"/>
        <end position="23"/>
    </location>
</feature>
<dbReference type="PIRSF" id="PIRSF016636">
    <property type="entry name" value="AlgI_DltB"/>
    <property type="match status" value="1"/>
</dbReference>
<comment type="similarity">
    <text evidence="3 11">Belongs to the membrane-bound acyltransferase family.</text>
</comment>
<evidence type="ECO:0000313" key="13">
    <source>
        <dbReference type="EMBL" id="AEF99600.1"/>
    </source>
</evidence>
<keyword evidence="6 11" id="KW-0812">Transmembrane</keyword>
<reference key="2">
    <citation type="submission" date="2011-05" db="EMBL/GenBank/DDBJ databases">
        <title>Complete genome sequence of the aerobic marine methanotroph Methylomonas methanica MC09.</title>
        <authorList>
            <person name="Boden R."/>
            <person name="Cunliffe M."/>
            <person name="Scanlan J."/>
            <person name="Moussard H."/>
            <person name="Kits K.D."/>
            <person name="Klotz M."/>
            <person name="Jetten M."/>
            <person name="Vuilleumier S."/>
            <person name="Han J."/>
            <person name="Peters L."/>
            <person name="Mikhailova N."/>
            <person name="Teshima H."/>
            <person name="Tapia R."/>
            <person name="Kyrpides N."/>
            <person name="Ivanova N."/>
            <person name="Pagani I."/>
            <person name="Cheng J.-F."/>
            <person name="Goodwin L."/>
            <person name="Han C."/>
            <person name="Hauser L."/>
            <person name="Land M."/>
            <person name="Lapidus A."/>
            <person name="Lucas S."/>
            <person name="Pitluck S."/>
            <person name="Woyke T."/>
            <person name="Stein L.Y."/>
            <person name="Murrell C."/>
        </authorList>
    </citation>
    <scope>NUCLEOTIDE SEQUENCE</scope>
    <source>
        <strain>MC09</strain>
    </source>
</reference>
<keyword evidence="14" id="KW-1185">Reference proteome</keyword>
<dbReference type="InterPro" id="IPR024194">
    <property type="entry name" value="Ac/AlaTfrase_AlgI/DltB"/>
</dbReference>
<dbReference type="EC" id="2.3.1.-" evidence="11"/>
<feature type="transmembrane region" description="Helical" evidence="12">
    <location>
        <begin position="82"/>
        <end position="101"/>
    </location>
</feature>
<feature type="transmembrane region" description="Helical" evidence="12">
    <location>
        <begin position="318"/>
        <end position="348"/>
    </location>
</feature>
<evidence type="ECO:0000256" key="10">
    <source>
        <dbReference type="ARBA" id="ARBA00023315"/>
    </source>
</evidence>
<evidence type="ECO:0000256" key="6">
    <source>
        <dbReference type="ARBA" id="ARBA00022692"/>
    </source>
</evidence>
<evidence type="ECO:0000256" key="7">
    <source>
        <dbReference type="ARBA" id="ARBA00022841"/>
    </source>
</evidence>
<dbReference type="AlphaFoldDB" id="F9ZWD1"/>
<evidence type="ECO:0000256" key="5">
    <source>
        <dbReference type="ARBA" id="ARBA00022679"/>
    </source>
</evidence>
<evidence type="ECO:0000256" key="2">
    <source>
        <dbReference type="ARBA" id="ARBA00005182"/>
    </source>
</evidence>
<evidence type="ECO:0000256" key="9">
    <source>
        <dbReference type="ARBA" id="ARBA00023136"/>
    </source>
</evidence>
<evidence type="ECO:0000256" key="4">
    <source>
        <dbReference type="ARBA" id="ARBA00022475"/>
    </source>
</evidence>
<feature type="transmembrane region" description="Helical" evidence="12">
    <location>
        <begin position="445"/>
        <end position="463"/>
    </location>
</feature>
<dbReference type="PIRSF" id="PIRSF500217">
    <property type="entry name" value="AlgI"/>
    <property type="match status" value="1"/>
</dbReference>
<comment type="subcellular location">
    <subcellularLocation>
        <location evidence="11">Cell inner membrane</location>
    </subcellularLocation>
    <subcellularLocation>
        <location evidence="1">Cell membrane</location>
        <topology evidence="1">Multi-pass membrane protein</topology>
    </subcellularLocation>
</comment>
<evidence type="ECO:0000313" key="14">
    <source>
        <dbReference type="Proteomes" id="UP000008888"/>
    </source>
</evidence>
<accession>F9ZWD1</accession>
<dbReference type="HOGENOM" id="CLU_025255_1_1_6"/>
<feature type="transmembrane region" description="Helical" evidence="12">
    <location>
        <begin position="30"/>
        <end position="46"/>
    </location>
</feature>
<feature type="transmembrane region" description="Helical" evidence="12">
    <location>
        <begin position="368"/>
        <end position="389"/>
    </location>
</feature>
<dbReference type="Proteomes" id="UP000008888">
    <property type="component" value="Chromosome"/>
</dbReference>
<dbReference type="RefSeq" id="WP_013817865.1">
    <property type="nucleotide sequence ID" value="NC_015572.1"/>
</dbReference>
<dbReference type="GO" id="GO:0016746">
    <property type="term" value="F:acyltransferase activity"/>
    <property type="evidence" value="ECO:0007669"/>
    <property type="project" value="UniProtKB-KW"/>
</dbReference>
<dbReference type="PANTHER" id="PTHR13285:SF23">
    <property type="entry name" value="TEICHOIC ACID D-ALANYLTRANSFERASE"/>
    <property type="match status" value="1"/>
</dbReference>
<dbReference type="OrthoDB" id="139172at2"/>
<reference evidence="13 14" key="1">
    <citation type="journal article" date="2011" name="J. Bacteriol.">
        <title>Complete Genome Sequence of the Aerobic Marine Methanotroph Methylomonas methanica MC09.</title>
        <authorList>
            <person name="Boden R."/>
            <person name="Cunliffe M."/>
            <person name="Scanlan J."/>
            <person name="Moussard H."/>
            <person name="Kits K.D."/>
            <person name="Klotz M.G."/>
            <person name="Jetten M.S."/>
            <person name="Vuilleumier S."/>
            <person name="Han J."/>
            <person name="Peters L."/>
            <person name="Mikhailova N."/>
            <person name="Teshima H."/>
            <person name="Tapia R."/>
            <person name="Kyrpides N."/>
            <person name="Ivanova N."/>
            <person name="Pagani I."/>
            <person name="Cheng J.F."/>
            <person name="Goodwin L."/>
            <person name="Han C."/>
            <person name="Hauser L."/>
            <person name="Land M.L."/>
            <person name="Lapidus A."/>
            <person name="Lucas S."/>
            <person name="Pitluck S."/>
            <person name="Woyke T."/>
            <person name="Stein L."/>
            <person name="Murrell J.C."/>
        </authorList>
    </citation>
    <scope>NUCLEOTIDE SEQUENCE [LARGE SCALE GENOMIC DNA]</scope>
    <source>
        <strain evidence="13 14">MC09</strain>
    </source>
</reference>
<reference evidence="14" key="3">
    <citation type="submission" date="2011-05" db="EMBL/GenBank/DDBJ databases">
        <title>Complete sequence of Methylomonas methanica MC09.</title>
        <authorList>
            <consortium name="US DOE Joint Genome Institute"/>
            <person name="Lucas S."/>
            <person name="Han J."/>
            <person name="Lapidus A."/>
            <person name="Cheng J.-F."/>
            <person name="Goodwin L."/>
            <person name="Pitluck S."/>
            <person name="Peters L."/>
            <person name="Mikhailova N."/>
            <person name="Teshima H."/>
            <person name="Han C."/>
            <person name="Tapia R."/>
            <person name="Land M."/>
            <person name="Hauser L."/>
            <person name="Kyrpides N."/>
            <person name="Ivanova N."/>
            <person name="Pagani I."/>
            <person name="Stein L."/>
            <person name="Woyke T."/>
        </authorList>
    </citation>
    <scope>NUCLEOTIDE SEQUENCE [LARGE SCALE GENOMIC DNA]</scope>
    <source>
        <strain evidence="14">MC09</strain>
    </source>
</reference>